<keyword evidence="1" id="KW-0805">Transcription regulation</keyword>
<keyword evidence="6" id="KW-1185">Reference proteome</keyword>
<dbReference type="InterPro" id="IPR036390">
    <property type="entry name" value="WH_DNA-bd_sf"/>
</dbReference>
<dbReference type="SUPFAM" id="SSF46785">
    <property type="entry name" value="Winged helix' DNA-binding domain"/>
    <property type="match status" value="1"/>
</dbReference>
<dbReference type="Pfam" id="PF01047">
    <property type="entry name" value="MarR"/>
    <property type="match status" value="1"/>
</dbReference>
<evidence type="ECO:0000256" key="1">
    <source>
        <dbReference type="ARBA" id="ARBA00023015"/>
    </source>
</evidence>
<dbReference type="AlphaFoldDB" id="A0A4U6QLZ2"/>
<dbReference type="Gene3D" id="1.10.10.10">
    <property type="entry name" value="Winged helix-like DNA-binding domain superfamily/Winged helix DNA-binding domain"/>
    <property type="match status" value="1"/>
</dbReference>
<proteinExistence type="predicted"/>
<dbReference type="GO" id="GO:0003677">
    <property type="term" value="F:DNA binding"/>
    <property type="evidence" value="ECO:0007669"/>
    <property type="project" value="UniProtKB-KW"/>
</dbReference>
<evidence type="ECO:0000256" key="3">
    <source>
        <dbReference type="ARBA" id="ARBA00023163"/>
    </source>
</evidence>
<organism evidence="5 6">
    <name type="scientific">Nakamurella flava</name>
    <dbReference type="NCBI Taxonomy" id="2576308"/>
    <lineage>
        <taxon>Bacteria</taxon>
        <taxon>Bacillati</taxon>
        <taxon>Actinomycetota</taxon>
        <taxon>Actinomycetes</taxon>
        <taxon>Nakamurellales</taxon>
        <taxon>Nakamurellaceae</taxon>
        <taxon>Nakamurella</taxon>
    </lineage>
</organism>
<feature type="domain" description="HTH marR-type" evidence="4">
    <location>
        <begin position="14"/>
        <end position="144"/>
    </location>
</feature>
<name>A0A4U6QLZ2_9ACTN</name>
<evidence type="ECO:0000259" key="4">
    <source>
        <dbReference type="PROSITE" id="PS50995"/>
    </source>
</evidence>
<accession>A0A4U6QLZ2</accession>
<keyword evidence="2" id="KW-0238">DNA-binding</keyword>
<dbReference type="GO" id="GO:0006950">
    <property type="term" value="P:response to stress"/>
    <property type="evidence" value="ECO:0007669"/>
    <property type="project" value="TreeGrafter"/>
</dbReference>
<dbReference type="InterPro" id="IPR039422">
    <property type="entry name" value="MarR/SlyA-like"/>
</dbReference>
<dbReference type="RefSeq" id="WP_137448868.1">
    <property type="nucleotide sequence ID" value="NZ_SZZH01000001.1"/>
</dbReference>
<evidence type="ECO:0000256" key="2">
    <source>
        <dbReference type="ARBA" id="ARBA00023125"/>
    </source>
</evidence>
<dbReference type="OrthoDB" id="162531at2"/>
<dbReference type="EMBL" id="SZZH01000001">
    <property type="protein sequence ID" value="TKV61563.1"/>
    <property type="molecule type" value="Genomic_DNA"/>
</dbReference>
<dbReference type="PROSITE" id="PS50995">
    <property type="entry name" value="HTH_MARR_2"/>
    <property type="match status" value="1"/>
</dbReference>
<dbReference type="InterPro" id="IPR000835">
    <property type="entry name" value="HTH_MarR-typ"/>
</dbReference>
<dbReference type="PANTHER" id="PTHR33164:SF106">
    <property type="entry name" value="TRANSCRIPTIONAL REGULATORY PROTEIN"/>
    <property type="match status" value="1"/>
</dbReference>
<dbReference type="GO" id="GO:0003700">
    <property type="term" value="F:DNA-binding transcription factor activity"/>
    <property type="evidence" value="ECO:0007669"/>
    <property type="project" value="InterPro"/>
</dbReference>
<dbReference type="InterPro" id="IPR036388">
    <property type="entry name" value="WH-like_DNA-bd_sf"/>
</dbReference>
<dbReference type="PANTHER" id="PTHR33164">
    <property type="entry name" value="TRANSCRIPTIONAL REGULATOR, MARR FAMILY"/>
    <property type="match status" value="1"/>
</dbReference>
<sequence>MTGPPAAARHSEPETQLLRQIQVAGSMAEQVMARRLEVNGTDLAAMGHVSAAEPPIGPRELSQRLGLSPAAVTEVVDRLESAGHLVRQRDTRDRRRVQLRPSPTAVGRVLTEIAPLTRELDRLADSFDDAERAVIGRYLTGVLVAYEHFGRD</sequence>
<dbReference type="Proteomes" id="UP000306985">
    <property type="component" value="Unassembled WGS sequence"/>
</dbReference>
<reference evidence="5 6" key="1">
    <citation type="submission" date="2019-05" db="EMBL/GenBank/DDBJ databases">
        <title>Nakamurella sp. N5BH11, whole genome shotgun sequence.</title>
        <authorList>
            <person name="Tuo L."/>
        </authorList>
    </citation>
    <scope>NUCLEOTIDE SEQUENCE [LARGE SCALE GENOMIC DNA]</scope>
    <source>
        <strain evidence="5 6">N5BH11</strain>
    </source>
</reference>
<evidence type="ECO:0000313" key="6">
    <source>
        <dbReference type="Proteomes" id="UP000306985"/>
    </source>
</evidence>
<dbReference type="SMART" id="SM00347">
    <property type="entry name" value="HTH_MARR"/>
    <property type="match status" value="1"/>
</dbReference>
<evidence type="ECO:0000313" key="5">
    <source>
        <dbReference type="EMBL" id="TKV61563.1"/>
    </source>
</evidence>
<dbReference type="InterPro" id="IPR023187">
    <property type="entry name" value="Tscrpt_reg_MarR-type_CS"/>
</dbReference>
<dbReference type="PROSITE" id="PS01117">
    <property type="entry name" value="HTH_MARR_1"/>
    <property type="match status" value="1"/>
</dbReference>
<keyword evidence="3" id="KW-0804">Transcription</keyword>
<gene>
    <name evidence="5" type="ORF">FDO65_08350</name>
</gene>
<protein>
    <submittedName>
        <fullName evidence="5">MarR family transcriptional regulator</fullName>
    </submittedName>
</protein>
<comment type="caution">
    <text evidence="5">The sequence shown here is derived from an EMBL/GenBank/DDBJ whole genome shotgun (WGS) entry which is preliminary data.</text>
</comment>